<dbReference type="STRING" id="1122938.SAMN05660772_02068"/>
<evidence type="ECO:0000313" key="3">
    <source>
        <dbReference type="Proteomes" id="UP000192408"/>
    </source>
</evidence>
<evidence type="ECO:0000313" key="2">
    <source>
        <dbReference type="EMBL" id="SMB82347.1"/>
    </source>
</evidence>
<keyword evidence="1" id="KW-1133">Transmembrane helix</keyword>
<organism evidence="2 3">
    <name type="scientific">Pasteurella testudinis DSM 23072</name>
    <dbReference type="NCBI Taxonomy" id="1122938"/>
    <lineage>
        <taxon>Bacteria</taxon>
        <taxon>Pseudomonadati</taxon>
        <taxon>Pseudomonadota</taxon>
        <taxon>Gammaproteobacteria</taxon>
        <taxon>Pasteurellales</taxon>
        <taxon>Pasteurellaceae</taxon>
        <taxon>Pasteurella</taxon>
    </lineage>
</organism>
<reference evidence="3" key="1">
    <citation type="submission" date="2017-04" db="EMBL/GenBank/DDBJ databases">
        <authorList>
            <person name="Varghese N."/>
            <person name="Submissions S."/>
        </authorList>
    </citation>
    <scope>NUCLEOTIDE SEQUENCE [LARGE SCALE GENOMIC DNA]</scope>
    <source>
        <strain evidence="3">DSM 23072</strain>
    </source>
</reference>
<dbReference type="AlphaFoldDB" id="A0A1W1UMN7"/>
<keyword evidence="1" id="KW-0472">Membrane</keyword>
<dbReference type="RefSeq" id="WP_084256546.1">
    <property type="nucleotide sequence ID" value="NZ_FWWV01000009.1"/>
</dbReference>
<accession>A0A1W1UMN7</accession>
<evidence type="ECO:0000256" key="1">
    <source>
        <dbReference type="SAM" id="Phobius"/>
    </source>
</evidence>
<keyword evidence="3" id="KW-1185">Reference proteome</keyword>
<keyword evidence="1" id="KW-0812">Transmembrane</keyword>
<feature type="transmembrane region" description="Helical" evidence="1">
    <location>
        <begin position="36"/>
        <end position="55"/>
    </location>
</feature>
<feature type="transmembrane region" description="Helical" evidence="1">
    <location>
        <begin position="12"/>
        <end position="30"/>
    </location>
</feature>
<name>A0A1W1UMN7_9PAST</name>
<proteinExistence type="predicted"/>
<protein>
    <submittedName>
        <fullName evidence="2">Uncharacterized protein</fullName>
    </submittedName>
</protein>
<gene>
    <name evidence="2" type="ORF">SAMN05660772_02068</name>
</gene>
<dbReference type="Proteomes" id="UP000192408">
    <property type="component" value="Unassembled WGS sequence"/>
</dbReference>
<sequence length="108" mass="12328">MNINTVDLNIKKIISEIIIYSIMLGLLFFGNEGLKIFALIIASFLGFMALIGAIFKLDRDIYSKPYCIFDFILNILFSVTLAYLNFPIVAGIYFIGFFFLFAVRFQGK</sequence>
<dbReference type="EMBL" id="FWWV01000009">
    <property type="protein sequence ID" value="SMB82347.1"/>
    <property type="molecule type" value="Genomic_DNA"/>
</dbReference>